<sequence>MALSHKSPVNNLPYDVIREIFIHCVSTDPFREPRATLEPMLLTQICSSWRSIALESPTLWTHLYFCLMVAKSDIDQTEIIPKRQIELLRWWKGNHGSMMPHLYLEARVKHRDVTQEYLLLEDSWDFILTYVASAQYLCMAQFYWMQIEKRIDNGDEITFPYLHTLVDLCNCYNPNVIYRWHPEIEVMGRITNLCTSPLRYLFLSTHYYSEYTPFPSQWAALTHLSLQKMQLSTAAWFTLIRSFPKLQWGNFHIEAPPWPVDNIDTSRCTLPELADMFITFNDRNNDSFHVSFLFAYLHLPSLRMLSIYAPTYSWRDIRSLAEIRIILKSTPAITTLVLGPDFLSLDQPHHVELFHPTNVVEPIWDIATQLIHLQLEINIFSYGMKYTPEEALDIFVKNTFLSNTGWLSLNNPMCPMRKISIVDNGLINGPPDYALASLRKLSGEIPNIRFELTSNSPRRNADEAWKDWN</sequence>
<reference evidence="1" key="1">
    <citation type="submission" date="2020-11" db="EMBL/GenBank/DDBJ databases">
        <authorList>
            <consortium name="DOE Joint Genome Institute"/>
            <person name="Ahrendt S."/>
            <person name="Riley R."/>
            <person name="Andreopoulos W."/>
            <person name="Labutti K."/>
            <person name="Pangilinan J."/>
            <person name="Ruiz-Duenas F.J."/>
            <person name="Barrasa J.M."/>
            <person name="Sanchez-Garcia M."/>
            <person name="Camarero S."/>
            <person name="Miyauchi S."/>
            <person name="Serrano A."/>
            <person name="Linde D."/>
            <person name="Babiker R."/>
            <person name="Drula E."/>
            <person name="Ayuso-Fernandez I."/>
            <person name="Pacheco R."/>
            <person name="Padilla G."/>
            <person name="Ferreira P."/>
            <person name="Barriuso J."/>
            <person name="Kellner H."/>
            <person name="Castanera R."/>
            <person name="Alfaro M."/>
            <person name="Ramirez L."/>
            <person name="Pisabarro A.G."/>
            <person name="Kuo A."/>
            <person name="Tritt A."/>
            <person name="Lipzen A."/>
            <person name="He G."/>
            <person name="Yan M."/>
            <person name="Ng V."/>
            <person name="Cullen D."/>
            <person name="Martin F."/>
            <person name="Rosso M.-N."/>
            <person name="Henrissat B."/>
            <person name="Hibbett D."/>
            <person name="Martinez A.T."/>
            <person name="Grigoriev I.V."/>
        </authorList>
    </citation>
    <scope>NUCLEOTIDE SEQUENCE</scope>
    <source>
        <strain evidence="1">CIRM-BRFM 674</strain>
    </source>
</reference>
<dbReference type="EMBL" id="MU155195">
    <property type="protein sequence ID" value="KAF9480390.1"/>
    <property type="molecule type" value="Genomic_DNA"/>
</dbReference>
<accession>A0A9P5Z529</accession>
<evidence type="ECO:0000313" key="1">
    <source>
        <dbReference type="EMBL" id="KAF9480390.1"/>
    </source>
</evidence>
<dbReference type="AlphaFoldDB" id="A0A9P5Z529"/>
<proteinExistence type="predicted"/>
<protein>
    <recommendedName>
        <fullName evidence="3">F-box domain-containing protein</fullName>
    </recommendedName>
</protein>
<evidence type="ECO:0008006" key="3">
    <source>
        <dbReference type="Google" id="ProtNLM"/>
    </source>
</evidence>
<gene>
    <name evidence="1" type="ORF">BDN70DRAFT_992735</name>
</gene>
<dbReference type="Proteomes" id="UP000807469">
    <property type="component" value="Unassembled WGS sequence"/>
</dbReference>
<evidence type="ECO:0000313" key="2">
    <source>
        <dbReference type="Proteomes" id="UP000807469"/>
    </source>
</evidence>
<comment type="caution">
    <text evidence="1">The sequence shown here is derived from an EMBL/GenBank/DDBJ whole genome shotgun (WGS) entry which is preliminary data.</text>
</comment>
<keyword evidence="2" id="KW-1185">Reference proteome</keyword>
<dbReference type="OrthoDB" id="3365698at2759"/>
<organism evidence="1 2">
    <name type="scientific">Pholiota conissans</name>
    <dbReference type="NCBI Taxonomy" id="109636"/>
    <lineage>
        <taxon>Eukaryota</taxon>
        <taxon>Fungi</taxon>
        <taxon>Dikarya</taxon>
        <taxon>Basidiomycota</taxon>
        <taxon>Agaricomycotina</taxon>
        <taxon>Agaricomycetes</taxon>
        <taxon>Agaricomycetidae</taxon>
        <taxon>Agaricales</taxon>
        <taxon>Agaricineae</taxon>
        <taxon>Strophariaceae</taxon>
        <taxon>Pholiota</taxon>
    </lineage>
</organism>
<name>A0A9P5Z529_9AGAR</name>